<dbReference type="InterPro" id="IPR007401">
    <property type="entry name" value="DUF454"/>
</dbReference>
<dbReference type="KEGG" id="rbc:BN938_2767"/>
<evidence type="ECO:0008006" key="4">
    <source>
        <dbReference type="Google" id="ProtNLM"/>
    </source>
</evidence>
<keyword evidence="1" id="KW-1133">Transmembrane helix</keyword>
<dbReference type="PIRSF" id="PIRSF016789">
    <property type="entry name" value="DUF454"/>
    <property type="match status" value="1"/>
</dbReference>
<dbReference type="eggNOG" id="COG2832">
    <property type="taxonomic scope" value="Bacteria"/>
</dbReference>
<sequence>MRRFFLIATGYLCIVLAVVGIFLPLLPTTPFLLAAMVLFAKSSPERAKKLENNRFLGEYIKCYTQGTGMNLRYKIQTIILLWASISLSALYLIDTLWVRVLLFIIAVAVTIHVILIRPSRPKGSE</sequence>
<gene>
    <name evidence="2" type="ORF">BN938_2767</name>
</gene>
<feature type="transmembrane region" description="Helical" evidence="1">
    <location>
        <begin position="75"/>
        <end position="93"/>
    </location>
</feature>
<reference evidence="2 3" key="1">
    <citation type="journal article" date="2015" name="Genome Announc.">
        <title>Complete Genome Sequence of the Novel Leech Symbiont Mucinivorans hirudinis M3T.</title>
        <authorList>
            <person name="Nelson M.C."/>
            <person name="Bomar L."/>
            <person name="Graf J."/>
        </authorList>
    </citation>
    <scope>NUCLEOTIDE SEQUENCE [LARGE SCALE GENOMIC DNA]</scope>
    <source>
        <strain evidence="3">M3</strain>
    </source>
</reference>
<dbReference type="EMBL" id="HG934468">
    <property type="protein sequence ID" value="CDN32834.1"/>
    <property type="molecule type" value="Genomic_DNA"/>
</dbReference>
<dbReference type="PANTHER" id="PTHR35813:SF1">
    <property type="entry name" value="INNER MEMBRANE PROTEIN YBAN"/>
    <property type="match status" value="1"/>
</dbReference>
<feature type="transmembrane region" description="Helical" evidence="1">
    <location>
        <begin position="99"/>
        <end position="116"/>
    </location>
</feature>
<keyword evidence="3" id="KW-1185">Reference proteome</keyword>
<dbReference type="OrthoDB" id="9813800at2"/>
<organism evidence="2 3">
    <name type="scientific">Mucinivorans hirudinis</name>
    <dbReference type="NCBI Taxonomy" id="1433126"/>
    <lineage>
        <taxon>Bacteria</taxon>
        <taxon>Pseudomonadati</taxon>
        <taxon>Bacteroidota</taxon>
        <taxon>Bacteroidia</taxon>
        <taxon>Bacteroidales</taxon>
        <taxon>Rikenellaceae</taxon>
        <taxon>Mucinivorans</taxon>
    </lineage>
</organism>
<name>A0A060REN7_9BACT</name>
<protein>
    <recommendedName>
        <fullName evidence="4">DUF454 domain-containing protein</fullName>
    </recommendedName>
</protein>
<accession>A0A060REN7</accession>
<evidence type="ECO:0000313" key="2">
    <source>
        <dbReference type="EMBL" id="CDN32834.1"/>
    </source>
</evidence>
<dbReference type="AlphaFoldDB" id="A0A060REN7"/>
<dbReference type="HOGENOM" id="CLU_113299_2_2_10"/>
<dbReference type="STRING" id="1433126.BN938_2767"/>
<feature type="transmembrane region" description="Helical" evidence="1">
    <location>
        <begin position="6"/>
        <end position="39"/>
    </location>
</feature>
<keyword evidence="1" id="KW-0812">Transmembrane</keyword>
<dbReference type="GO" id="GO:0005886">
    <property type="term" value="C:plasma membrane"/>
    <property type="evidence" value="ECO:0007669"/>
    <property type="project" value="TreeGrafter"/>
</dbReference>
<dbReference type="Proteomes" id="UP000027616">
    <property type="component" value="Chromosome I"/>
</dbReference>
<proteinExistence type="predicted"/>
<evidence type="ECO:0000256" key="1">
    <source>
        <dbReference type="SAM" id="Phobius"/>
    </source>
</evidence>
<dbReference type="PANTHER" id="PTHR35813">
    <property type="entry name" value="INNER MEMBRANE PROTEIN YBAN"/>
    <property type="match status" value="1"/>
</dbReference>
<evidence type="ECO:0000313" key="3">
    <source>
        <dbReference type="Proteomes" id="UP000027616"/>
    </source>
</evidence>
<keyword evidence="1" id="KW-0472">Membrane</keyword>
<dbReference type="Pfam" id="PF04304">
    <property type="entry name" value="DUF454"/>
    <property type="match status" value="1"/>
</dbReference>